<reference evidence="5 6" key="1">
    <citation type="journal article" date="2011" name="Nature">
        <title>Genome sequencing reveals insights into physiology and longevity of the naked mole rat.</title>
        <authorList>
            <person name="Kim E.B."/>
            <person name="Fang X."/>
            <person name="Fushan A.A."/>
            <person name="Huang Z."/>
            <person name="Lobanov A.V."/>
            <person name="Han L."/>
            <person name="Marino S.M."/>
            <person name="Sun X."/>
            <person name="Turanov A.A."/>
            <person name="Yang P."/>
            <person name="Yim S.H."/>
            <person name="Zhao X."/>
            <person name="Kasaikina M.V."/>
            <person name="Stoletzki N."/>
            <person name="Peng C."/>
            <person name="Polak P."/>
            <person name="Xiong Z."/>
            <person name="Kiezun A."/>
            <person name="Zhu Y."/>
            <person name="Chen Y."/>
            <person name="Kryukov G.V."/>
            <person name="Zhang Q."/>
            <person name="Peshkin L."/>
            <person name="Yang L."/>
            <person name="Bronson R.T."/>
            <person name="Buffenstein R."/>
            <person name="Wang B."/>
            <person name="Han C."/>
            <person name="Li Q."/>
            <person name="Chen L."/>
            <person name="Zhao W."/>
            <person name="Sunyaev S.R."/>
            <person name="Park T.J."/>
            <person name="Zhang G."/>
            <person name="Wang J."/>
            <person name="Gladyshev V.N."/>
        </authorList>
    </citation>
    <scope>NUCLEOTIDE SEQUENCE [LARGE SCALE GENOMIC DNA]</scope>
</reference>
<dbReference type="Pfam" id="PF00515">
    <property type="entry name" value="TPR_1"/>
    <property type="match status" value="2"/>
</dbReference>
<keyword evidence="1" id="KW-0677">Repeat</keyword>
<name>G5B3L2_HETGA</name>
<dbReference type="Proteomes" id="UP000006813">
    <property type="component" value="Unassembled WGS sequence"/>
</dbReference>
<feature type="compositionally biased region" description="Basic and acidic residues" evidence="4">
    <location>
        <begin position="112"/>
        <end position="121"/>
    </location>
</feature>
<dbReference type="InterPro" id="IPR013105">
    <property type="entry name" value="TPR_2"/>
</dbReference>
<dbReference type="Gene3D" id="1.25.40.10">
    <property type="entry name" value="Tetratricopeptide repeat domain"/>
    <property type="match status" value="7"/>
</dbReference>
<dbReference type="PROSITE" id="PS50005">
    <property type="entry name" value="TPR"/>
    <property type="match status" value="6"/>
</dbReference>
<feature type="repeat" description="TPR" evidence="3">
    <location>
        <begin position="831"/>
        <end position="864"/>
    </location>
</feature>
<dbReference type="InterPro" id="IPR050498">
    <property type="entry name" value="Ycf3"/>
</dbReference>
<dbReference type="EMBL" id="JH168274">
    <property type="protein sequence ID" value="EHB03873.1"/>
    <property type="molecule type" value="Genomic_DNA"/>
</dbReference>
<organism evidence="5 6">
    <name type="scientific">Heterocephalus glaber</name>
    <name type="common">Naked mole rat</name>
    <dbReference type="NCBI Taxonomy" id="10181"/>
    <lineage>
        <taxon>Eukaryota</taxon>
        <taxon>Metazoa</taxon>
        <taxon>Chordata</taxon>
        <taxon>Craniata</taxon>
        <taxon>Vertebrata</taxon>
        <taxon>Euteleostomi</taxon>
        <taxon>Mammalia</taxon>
        <taxon>Eutheria</taxon>
        <taxon>Euarchontoglires</taxon>
        <taxon>Glires</taxon>
        <taxon>Rodentia</taxon>
        <taxon>Hystricomorpha</taxon>
        <taxon>Bathyergidae</taxon>
        <taxon>Heterocephalus</taxon>
    </lineage>
</organism>
<accession>G5B3L2</accession>
<evidence type="ECO:0000256" key="1">
    <source>
        <dbReference type="ARBA" id="ARBA00022737"/>
    </source>
</evidence>
<evidence type="ECO:0000256" key="4">
    <source>
        <dbReference type="SAM" id="MobiDB-lite"/>
    </source>
</evidence>
<keyword evidence="2 3" id="KW-0802">TPR repeat</keyword>
<protein>
    <submittedName>
        <fullName evidence="5">Tetratricopeptide repeat protein 6</fullName>
    </submittedName>
</protein>
<sequence length="1246" mass="141821">MSTIPKHFGLKTSEESYMFKELEKVRQQTKRDFLRFKQKLACRPNLDEDSDYSPHTSGPAGTSRPLVLLPPSTALKQRARRGLGNPRPAATGRVTDGARGGRASQGGALVPEGHKAKDRKASSISSEGSDAEAGRWRRVRIRTGFTPQSSGGAAQPWTGALSRAARHSSAPSDTREVSRLAALRTRAVPRSIQEIIASLQPEAQLASDQTIRELTESVVGQNYDIRMESMSEELLEDVSNIFQIEPEGISDWAALDAEVIVFKFQDTLEMHPTEESMKPMEDGQPKSNSKVPNRVSIKVQSSEFLQIRGKEVKRIRRSKSKTPPRRKKLLKPQVDKKLLKKIPQAHCTSQLHHLCTTTPARQLPIDLQLASRVYHTADKKGHSTPLGVFGPSFLCDRFADAHRDRILYGIPIMDENQESVSVPPVPSRLPPERARRTSWRFHNPHLELLGQERAKSAVELRKEEDIEPIEIKDDMQSNMKAMMFQKAKELEHQLAKENKTKEPLTSVKENIDTILDTIQEEHSSKDLSHSLIEVSKQAGISYIVYPKKKKMKWKKGLKFEKLTIVCKELSKPPNLLTSIISSVHKIGYLTDVYLSKAEIYRKNNNIILTILNYTQAIKCRPTDADIYFRRGEVYEKENRVLAIDDFSKCIFYDPKRTDVLLKRGKFYYENENWTSAIQDFTALLNIEQQNSEAWTYRGKAHFKRQLFKQATQDFSIAIHLDPNNWIALYYRACILRKSNPLRALQDYSVSGLIGLSPIQQAHIYSFCENHDKAIQVLDGMSWNRSEMTMFTLLAKAQMKAKKIKEAVRMFKKALEVFSHSDKGPNAVAISVDCLHNLGLCYMEEGNLQMAFDCFTKAVKANPDFAEGFYQRGLCKVKLQGDNSILDFNRAIALNPRHYQNYKLAIRDLTIAVNMDKSSYAAFYNRALCYTKIRELQMALIDFGIVLLLDAGETITLNTFINRGLIYTKLEQYGFALEGNSYMGYGHEATKQAQKDFLKALHLNPLCTKARISLCYNLQAQGKLQKAWKHFTITMEIDPNSYLAYEGRAVVCLQMGINFAAMQDINAAIKINTTAEFLTNRGVIHEFMGQQQSVMKDYQAAIALDPKYSLAYFNAGNIYFHHRQFSQASDYYSKSLKFDPENEYVLMNRAITNTILNKYEEAKEDFAYVIERCPFWAAVYFNRAHLYCCLKQYDLAEEDLSRALSLKPNDVLVCNLRAEVRGKMGLIEEAMADYNQALDLEEYASVT</sequence>
<dbReference type="SMART" id="SM00028">
    <property type="entry name" value="TPR"/>
    <property type="match status" value="14"/>
</dbReference>
<dbReference type="InParanoid" id="G5B3L2"/>
<dbReference type="AlphaFoldDB" id="G5B3L2"/>
<feature type="repeat" description="TPR" evidence="3">
    <location>
        <begin position="657"/>
        <end position="690"/>
    </location>
</feature>
<dbReference type="Pfam" id="PF13432">
    <property type="entry name" value="TPR_16"/>
    <property type="match status" value="1"/>
</dbReference>
<feature type="region of interest" description="Disordered" evidence="4">
    <location>
        <begin position="44"/>
        <end position="136"/>
    </location>
</feature>
<evidence type="ECO:0000256" key="2">
    <source>
        <dbReference type="ARBA" id="ARBA00022803"/>
    </source>
</evidence>
<dbReference type="InterPro" id="IPR019734">
    <property type="entry name" value="TPR_rpt"/>
</dbReference>
<feature type="repeat" description="TPR" evidence="3">
    <location>
        <begin position="1176"/>
        <end position="1209"/>
    </location>
</feature>
<dbReference type="SUPFAM" id="SSF48452">
    <property type="entry name" value="TPR-like"/>
    <property type="match status" value="3"/>
</dbReference>
<evidence type="ECO:0000256" key="3">
    <source>
        <dbReference type="PROSITE-ProRule" id="PRU00339"/>
    </source>
</evidence>
<dbReference type="Pfam" id="PF07719">
    <property type="entry name" value="TPR_2"/>
    <property type="match status" value="1"/>
</dbReference>
<proteinExistence type="predicted"/>
<dbReference type="PROSITE" id="PS50293">
    <property type="entry name" value="TPR_REGION"/>
    <property type="match status" value="2"/>
</dbReference>
<dbReference type="Pfam" id="PF13181">
    <property type="entry name" value="TPR_8"/>
    <property type="match status" value="2"/>
</dbReference>
<feature type="repeat" description="TPR" evidence="3">
    <location>
        <begin position="1108"/>
        <end position="1141"/>
    </location>
</feature>
<feature type="repeat" description="TPR" evidence="3">
    <location>
        <begin position="691"/>
        <end position="724"/>
    </location>
</feature>
<evidence type="ECO:0000313" key="6">
    <source>
        <dbReference type="Proteomes" id="UP000006813"/>
    </source>
</evidence>
<dbReference type="PANTHER" id="PTHR44858">
    <property type="entry name" value="TETRATRICOPEPTIDE REPEAT PROTEIN 6"/>
    <property type="match status" value="1"/>
</dbReference>
<dbReference type="STRING" id="10181.G5B3L2"/>
<dbReference type="InterPro" id="IPR011990">
    <property type="entry name" value="TPR-like_helical_dom_sf"/>
</dbReference>
<feature type="repeat" description="TPR" evidence="3">
    <location>
        <begin position="1074"/>
        <end position="1107"/>
    </location>
</feature>
<gene>
    <name evidence="5" type="ORF">GW7_18543</name>
</gene>
<evidence type="ECO:0000313" key="5">
    <source>
        <dbReference type="EMBL" id="EHB03873.1"/>
    </source>
</evidence>
<dbReference type="PANTHER" id="PTHR44858:SF1">
    <property type="entry name" value="UDP-N-ACETYLGLUCOSAMINE--PEPTIDE N-ACETYLGLUCOSAMINYLTRANSFERASE SPINDLY-RELATED"/>
    <property type="match status" value="1"/>
</dbReference>